<dbReference type="Proteomes" id="UP000198403">
    <property type="component" value="Unassembled WGS sequence"/>
</dbReference>
<accession>A0A238YEY6</accession>
<feature type="region of interest" description="Disordered" evidence="1">
    <location>
        <begin position="1"/>
        <end position="25"/>
    </location>
</feature>
<name>A0A238YEY6_9ACTN</name>
<proteinExistence type="predicted"/>
<evidence type="ECO:0000313" key="2">
    <source>
        <dbReference type="EMBL" id="SNR69532.1"/>
    </source>
</evidence>
<organism evidence="2 3">
    <name type="scientific">Blastococcus mobilis</name>
    <dbReference type="NCBI Taxonomy" id="1938746"/>
    <lineage>
        <taxon>Bacteria</taxon>
        <taxon>Bacillati</taxon>
        <taxon>Actinomycetota</taxon>
        <taxon>Actinomycetes</taxon>
        <taxon>Geodermatophilales</taxon>
        <taxon>Geodermatophilaceae</taxon>
        <taxon>Blastococcus</taxon>
    </lineage>
</organism>
<sequence length="70" mass="7234">MRGSPASSAIPRSGERPASGPLTPELAKGPGFDLVVLLDPEAFGEGIDGAVDRYVAIIRATQQLIILTSS</sequence>
<reference evidence="2 3" key="1">
    <citation type="submission" date="2017-06" db="EMBL/GenBank/DDBJ databases">
        <authorList>
            <person name="Kim H.J."/>
            <person name="Triplett B.A."/>
        </authorList>
    </citation>
    <scope>NUCLEOTIDE SEQUENCE [LARGE SCALE GENOMIC DNA]</scope>
    <source>
        <strain evidence="2 3">DSM 44272</strain>
    </source>
</reference>
<gene>
    <name evidence="2" type="ORF">SAMN06272737_11986</name>
</gene>
<evidence type="ECO:0000313" key="3">
    <source>
        <dbReference type="Proteomes" id="UP000198403"/>
    </source>
</evidence>
<dbReference type="AlphaFoldDB" id="A0A238YEY6"/>
<dbReference type="EMBL" id="FZNO01000019">
    <property type="protein sequence ID" value="SNR69532.1"/>
    <property type="molecule type" value="Genomic_DNA"/>
</dbReference>
<evidence type="ECO:0000256" key="1">
    <source>
        <dbReference type="SAM" id="MobiDB-lite"/>
    </source>
</evidence>
<evidence type="ECO:0008006" key="4">
    <source>
        <dbReference type="Google" id="ProtNLM"/>
    </source>
</evidence>
<keyword evidence="3" id="KW-1185">Reference proteome</keyword>
<protein>
    <recommendedName>
        <fullName evidence="4">UvrD-like helicase C-terminal domain-containing protein</fullName>
    </recommendedName>
</protein>